<dbReference type="GO" id="GO:0006457">
    <property type="term" value="P:protein folding"/>
    <property type="evidence" value="ECO:0007669"/>
    <property type="project" value="InterPro"/>
</dbReference>
<dbReference type="AlphaFoldDB" id="A0A9W5WV33"/>
<keyword evidence="4" id="KW-1185">Reference proteome</keyword>
<feature type="coiled-coil region" evidence="2">
    <location>
        <begin position="7"/>
        <end position="34"/>
    </location>
</feature>
<dbReference type="Proteomes" id="UP001057455">
    <property type="component" value="Unassembled WGS sequence"/>
</dbReference>
<accession>A0A9W5WV33</accession>
<reference evidence="3" key="1">
    <citation type="submission" date="2019-12" db="EMBL/GenBank/DDBJ databases">
        <title>Genome sequence of Babesia ovis.</title>
        <authorList>
            <person name="Yamagishi J."/>
            <person name="Sevinc F."/>
            <person name="Xuan X."/>
        </authorList>
    </citation>
    <scope>NUCLEOTIDE SEQUENCE</scope>
    <source>
        <strain evidence="3">Selcuk</strain>
    </source>
</reference>
<sequence>MQQFQLLQETQAQIEILNTQIGKINQRIAALQVNQKRSEAALEAIDNTRSGQRVYKQVSRVLILREPAELREEIEQERENAAENLPKLTNVKAQLVAKLGGLNSQFVDINAQLRQSLFAQPQ</sequence>
<dbReference type="GO" id="GO:0051082">
    <property type="term" value="F:unfolded protein binding"/>
    <property type="evidence" value="ECO:0007669"/>
    <property type="project" value="InterPro"/>
</dbReference>
<dbReference type="OrthoDB" id="366003at2759"/>
<dbReference type="InterPro" id="IPR002777">
    <property type="entry name" value="PFD_beta-like"/>
</dbReference>
<dbReference type="InterPro" id="IPR009053">
    <property type="entry name" value="Prefoldin"/>
</dbReference>
<dbReference type="EMBL" id="BLIY01000008">
    <property type="protein sequence ID" value="GFE53892.1"/>
    <property type="molecule type" value="Genomic_DNA"/>
</dbReference>
<dbReference type="Pfam" id="PF01920">
    <property type="entry name" value="Prefoldin_2"/>
    <property type="match status" value="1"/>
</dbReference>
<dbReference type="GO" id="GO:0016272">
    <property type="term" value="C:prefoldin complex"/>
    <property type="evidence" value="ECO:0007669"/>
    <property type="project" value="InterPro"/>
</dbReference>
<dbReference type="SUPFAM" id="SSF46579">
    <property type="entry name" value="Prefoldin"/>
    <property type="match status" value="1"/>
</dbReference>
<protein>
    <submittedName>
        <fullName evidence="3">Mediator complex subunit MED11</fullName>
    </submittedName>
</protein>
<evidence type="ECO:0000256" key="1">
    <source>
        <dbReference type="ARBA" id="ARBA00008045"/>
    </source>
</evidence>
<name>A0A9W5WV33_BABOV</name>
<proteinExistence type="inferred from homology"/>
<dbReference type="Gene3D" id="1.10.287.370">
    <property type="match status" value="1"/>
</dbReference>
<keyword evidence="2" id="KW-0175">Coiled coil</keyword>
<evidence type="ECO:0000256" key="2">
    <source>
        <dbReference type="SAM" id="Coils"/>
    </source>
</evidence>
<gene>
    <name evidence="3" type="ORF">BaOVIS_012960</name>
</gene>
<comment type="similarity">
    <text evidence="1">Belongs to the prefoldin subunit beta family.</text>
</comment>
<organism evidence="3 4">
    <name type="scientific">Babesia ovis</name>
    <dbReference type="NCBI Taxonomy" id="5869"/>
    <lineage>
        <taxon>Eukaryota</taxon>
        <taxon>Sar</taxon>
        <taxon>Alveolata</taxon>
        <taxon>Apicomplexa</taxon>
        <taxon>Aconoidasida</taxon>
        <taxon>Piroplasmida</taxon>
        <taxon>Babesiidae</taxon>
        <taxon>Babesia</taxon>
    </lineage>
</organism>
<comment type="caution">
    <text evidence="3">The sequence shown here is derived from an EMBL/GenBank/DDBJ whole genome shotgun (WGS) entry which is preliminary data.</text>
</comment>
<evidence type="ECO:0000313" key="3">
    <source>
        <dbReference type="EMBL" id="GFE53892.1"/>
    </source>
</evidence>
<evidence type="ECO:0000313" key="4">
    <source>
        <dbReference type="Proteomes" id="UP001057455"/>
    </source>
</evidence>